<dbReference type="GO" id="GO:0016757">
    <property type="term" value="F:glycosyltransferase activity"/>
    <property type="evidence" value="ECO:0007669"/>
    <property type="project" value="UniProtKB-KW"/>
</dbReference>
<reference evidence="6" key="1">
    <citation type="submission" date="2016-10" db="EMBL/GenBank/DDBJ databases">
        <authorList>
            <person name="Varghese N."/>
        </authorList>
    </citation>
    <scope>NUCLEOTIDE SEQUENCE [LARGE SCALE GENOMIC DNA]</scope>
    <source>
        <strain evidence="6">GAS106B</strain>
    </source>
</reference>
<dbReference type="PANTHER" id="PTHR43179">
    <property type="entry name" value="RHAMNOSYLTRANSFERASE WBBL"/>
    <property type="match status" value="1"/>
</dbReference>
<name>A0A1H1BCM2_9BURK</name>
<dbReference type="Gene3D" id="3.90.550.10">
    <property type="entry name" value="Spore Coat Polysaccharide Biosynthesis Protein SpsA, Chain A"/>
    <property type="match status" value="1"/>
</dbReference>
<keyword evidence="3 5" id="KW-0808">Transferase</keyword>
<dbReference type="RefSeq" id="WP_083379942.1">
    <property type="nucleotide sequence ID" value="NZ_FNKP01000001.1"/>
</dbReference>
<dbReference type="SUPFAM" id="SSF53448">
    <property type="entry name" value="Nucleotide-diphospho-sugar transferases"/>
    <property type="match status" value="1"/>
</dbReference>
<dbReference type="CDD" id="cd00761">
    <property type="entry name" value="Glyco_tranf_GTA_type"/>
    <property type="match status" value="1"/>
</dbReference>
<proteinExistence type="inferred from homology"/>
<dbReference type="AlphaFoldDB" id="A0A1H1BCM2"/>
<dbReference type="Pfam" id="PF00535">
    <property type="entry name" value="Glycos_transf_2"/>
    <property type="match status" value="1"/>
</dbReference>
<evidence type="ECO:0000256" key="1">
    <source>
        <dbReference type="ARBA" id="ARBA00006739"/>
    </source>
</evidence>
<evidence type="ECO:0000313" key="5">
    <source>
        <dbReference type="EMBL" id="SDQ49685.1"/>
    </source>
</evidence>
<dbReference type="EMBL" id="FNKP01000001">
    <property type="protein sequence ID" value="SDQ49685.1"/>
    <property type="molecule type" value="Genomic_DNA"/>
</dbReference>
<evidence type="ECO:0000256" key="3">
    <source>
        <dbReference type="ARBA" id="ARBA00022679"/>
    </source>
</evidence>
<accession>A0A1H1BCM2</accession>
<evidence type="ECO:0000313" key="6">
    <source>
        <dbReference type="Proteomes" id="UP000183487"/>
    </source>
</evidence>
<gene>
    <name evidence="5" type="ORF">SAMN05443245_1604</name>
</gene>
<comment type="similarity">
    <text evidence="1">Belongs to the glycosyltransferase 2 family.</text>
</comment>
<protein>
    <submittedName>
        <fullName evidence="5">Glycosyltransferase like family 2</fullName>
    </submittedName>
</protein>
<evidence type="ECO:0000259" key="4">
    <source>
        <dbReference type="Pfam" id="PF00535"/>
    </source>
</evidence>
<keyword evidence="2" id="KW-0328">Glycosyltransferase</keyword>
<sequence length="346" mass="38330">MPLREPGVRVSVIVPTWRRTVDLAQCLAALDAQQRRADEVIVVARHDDYATLDWLRTREANRPDPRRCVVLVRQPGVVAAYNLGIESASGDVLCFTDDDNAAHPDWIARIARAFECVPELGGLGGRDVAHRRNGSAPAQPPQVGLVNWYGRVTGNHHPSDGEARAVQVLDGVNMAFRREAIGALRFDRRLRGTGAEAHCEMAFSLDVQRRGWTLIYDPSLLVDHFGTRPGRDDSHPASPFDDTAFYHASFNRRLIMCEYLTPAGRRAFAAYCALIGERAEPGLLRALLQVFAPGGVALALRKWHLSLHAMRAAKQEAARIGTAGRVRRQWRDARGAGSEPFPSRRP</sequence>
<feature type="domain" description="Glycosyltransferase 2-like" evidence="4">
    <location>
        <begin position="11"/>
        <end position="119"/>
    </location>
</feature>
<dbReference type="InterPro" id="IPR001173">
    <property type="entry name" value="Glyco_trans_2-like"/>
</dbReference>
<dbReference type="InterPro" id="IPR029044">
    <property type="entry name" value="Nucleotide-diphossugar_trans"/>
</dbReference>
<dbReference type="PANTHER" id="PTHR43179:SF12">
    <property type="entry name" value="GALACTOFURANOSYLTRANSFERASE GLFT2"/>
    <property type="match status" value="1"/>
</dbReference>
<evidence type="ECO:0000256" key="2">
    <source>
        <dbReference type="ARBA" id="ARBA00022676"/>
    </source>
</evidence>
<dbReference type="Proteomes" id="UP000183487">
    <property type="component" value="Unassembled WGS sequence"/>
</dbReference>
<keyword evidence="6" id="KW-1185">Reference proteome</keyword>
<dbReference type="OrthoDB" id="257969at2"/>
<organism evidence="5 6">
    <name type="scientific">Paraburkholderia fungorum</name>
    <dbReference type="NCBI Taxonomy" id="134537"/>
    <lineage>
        <taxon>Bacteria</taxon>
        <taxon>Pseudomonadati</taxon>
        <taxon>Pseudomonadota</taxon>
        <taxon>Betaproteobacteria</taxon>
        <taxon>Burkholderiales</taxon>
        <taxon>Burkholderiaceae</taxon>
        <taxon>Paraburkholderia</taxon>
    </lineage>
</organism>